<dbReference type="Gene3D" id="3.40.50.720">
    <property type="entry name" value="NAD(P)-binding Rossmann-like Domain"/>
    <property type="match status" value="1"/>
</dbReference>
<dbReference type="PROSITE" id="PS00061">
    <property type="entry name" value="ADH_SHORT"/>
    <property type="match status" value="1"/>
</dbReference>
<comment type="caution">
    <text evidence="2">The sequence shown here is derived from an EMBL/GenBank/DDBJ whole genome shotgun (WGS) entry which is preliminary data.</text>
</comment>
<evidence type="ECO:0000313" key="2">
    <source>
        <dbReference type="EMBL" id="MBC9206297.1"/>
    </source>
</evidence>
<reference evidence="2 3" key="1">
    <citation type="journal article" date="2013" name="Int. J. Syst. Evol. Microbiol.">
        <title>Roseomonas aerophila sp. nov., isolated from air.</title>
        <authorList>
            <person name="Kim S.J."/>
            <person name="Weon H.Y."/>
            <person name="Ahn J.H."/>
            <person name="Hong S.B."/>
            <person name="Seok S.J."/>
            <person name="Whang K.S."/>
            <person name="Kwon S.W."/>
        </authorList>
    </citation>
    <scope>NUCLEOTIDE SEQUENCE [LARGE SCALE GENOMIC DNA]</scope>
    <source>
        <strain evidence="2 3">NBRC 108923</strain>
    </source>
</reference>
<dbReference type="SUPFAM" id="SSF51735">
    <property type="entry name" value="NAD(P)-binding Rossmann-fold domains"/>
    <property type="match status" value="1"/>
</dbReference>
<protein>
    <submittedName>
        <fullName evidence="2">SDR family oxidoreductase</fullName>
    </submittedName>
</protein>
<dbReference type="PRINTS" id="PR00080">
    <property type="entry name" value="SDRFAMILY"/>
</dbReference>
<organism evidence="2 3">
    <name type="scientific">Teichococcus aerophilus</name>
    <dbReference type="NCBI Taxonomy" id="1224513"/>
    <lineage>
        <taxon>Bacteria</taxon>
        <taxon>Pseudomonadati</taxon>
        <taxon>Pseudomonadota</taxon>
        <taxon>Alphaproteobacteria</taxon>
        <taxon>Acetobacterales</taxon>
        <taxon>Roseomonadaceae</taxon>
        <taxon>Roseomonas</taxon>
    </lineage>
</organism>
<proteinExistence type="inferred from homology"/>
<dbReference type="InterPro" id="IPR002347">
    <property type="entry name" value="SDR_fam"/>
</dbReference>
<dbReference type="Proteomes" id="UP000626026">
    <property type="component" value="Unassembled WGS sequence"/>
</dbReference>
<dbReference type="InterPro" id="IPR036291">
    <property type="entry name" value="NAD(P)-bd_dom_sf"/>
</dbReference>
<accession>A0ABR7RIC4</accession>
<dbReference type="PRINTS" id="PR00081">
    <property type="entry name" value="GDHRDH"/>
</dbReference>
<keyword evidence="3" id="KW-1185">Reference proteome</keyword>
<dbReference type="PANTHER" id="PTHR42760">
    <property type="entry name" value="SHORT-CHAIN DEHYDROGENASES/REDUCTASES FAMILY MEMBER"/>
    <property type="match status" value="1"/>
</dbReference>
<dbReference type="Pfam" id="PF13561">
    <property type="entry name" value="adh_short_C2"/>
    <property type="match status" value="1"/>
</dbReference>
<comment type="similarity">
    <text evidence="1">Belongs to the short-chain dehydrogenases/reductases (SDR) family.</text>
</comment>
<sequence length="259" mass="26584">MTHWAFVTGGGGDIGGAICHALARDGLGIACVDLSQERAEEVCAGIRQAGGQAVALAADVTDPDAVSATVAAARRLGDIRVLVNTAGKANGRSIFTTDYATWRADIAVNLDSAFLCIQALRDHLIEQQGNVVNIASVNGVGVYGFPSYSAAKAGLVHLTKSLAVELGPRGLRVNAVAPGSVMTRAWNARLEKNPGLFEDLTALCPLPRLSTPADIADAVAFLASDKARMITGTILAVDGGLSTGVPMVGRTVAQLPKGG</sequence>
<gene>
    <name evidence="2" type="ORF">IBL26_05580</name>
</gene>
<evidence type="ECO:0000313" key="3">
    <source>
        <dbReference type="Proteomes" id="UP000626026"/>
    </source>
</evidence>
<name>A0ABR7RIC4_9PROT</name>
<dbReference type="EMBL" id="JACTVA010000006">
    <property type="protein sequence ID" value="MBC9206297.1"/>
    <property type="molecule type" value="Genomic_DNA"/>
</dbReference>
<evidence type="ECO:0000256" key="1">
    <source>
        <dbReference type="ARBA" id="ARBA00006484"/>
    </source>
</evidence>
<dbReference type="RefSeq" id="WP_187783473.1">
    <property type="nucleotide sequence ID" value="NZ_JACTVA010000006.1"/>
</dbReference>
<dbReference type="InterPro" id="IPR020904">
    <property type="entry name" value="Sc_DH/Rdtase_CS"/>
</dbReference>
<dbReference type="PANTHER" id="PTHR42760:SF135">
    <property type="entry name" value="BLL7886 PROTEIN"/>
    <property type="match status" value="1"/>
</dbReference>